<reference evidence="2" key="1">
    <citation type="submission" date="2018-04" db="EMBL/GenBank/DDBJ databases">
        <title>Whole genome sequencing of Hypsizygus marmoreus.</title>
        <authorList>
            <person name="Choi I.-G."/>
            <person name="Min B."/>
            <person name="Kim J.-G."/>
            <person name="Kim S."/>
            <person name="Oh Y.-L."/>
            <person name="Kong W.-S."/>
            <person name="Park H."/>
            <person name="Jeong J."/>
            <person name="Song E.-S."/>
        </authorList>
    </citation>
    <scope>NUCLEOTIDE SEQUENCE [LARGE SCALE GENOMIC DNA]</scope>
    <source>
        <strain evidence="2">51987-8</strain>
    </source>
</reference>
<dbReference type="InterPro" id="IPR025714">
    <property type="entry name" value="Methyltranfer_dom"/>
</dbReference>
<evidence type="ECO:0000313" key="2">
    <source>
        <dbReference type="EMBL" id="RDB17976.1"/>
    </source>
</evidence>
<dbReference type="PANTHER" id="PTHR12496">
    <property type="entry name" value="CGI-41 METHYLTRANSFERASE"/>
    <property type="match status" value="1"/>
</dbReference>
<dbReference type="InterPro" id="IPR052220">
    <property type="entry name" value="METTL25"/>
</dbReference>
<dbReference type="InterPro" id="IPR029063">
    <property type="entry name" value="SAM-dependent_MTases_sf"/>
</dbReference>
<comment type="caution">
    <text evidence="2">The sequence shown here is derived from an EMBL/GenBank/DDBJ whole genome shotgun (WGS) entry which is preliminary data.</text>
</comment>
<dbReference type="PANTHER" id="PTHR12496:SF0">
    <property type="entry name" value="METHYLTRANSFERASE DOMAIN-CONTAINING PROTEIN"/>
    <property type="match status" value="1"/>
</dbReference>
<name>A0A369JGN2_HYPMA</name>
<accession>A0A369JGN2</accession>
<keyword evidence="3" id="KW-1185">Reference proteome</keyword>
<organism evidence="2 3">
    <name type="scientific">Hypsizygus marmoreus</name>
    <name type="common">White beech mushroom</name>
    <name type="synonym">Agaricus marmoreus</name>
    <dbReference type="NCBI Taxonomy" id="39966"/>
    <lineage>
        <taxon>Eukaryota</taxon>
        <taxon>Fungi</taxon>
        <taxon>Dikarya</taxon>
        <taxon>Basidiomycota</taxon>
        <taxon>Agaricomycotina</taxon>
        <taxon>Agaricomycetes</taxon>
        <taxon>Agaricomycetidae</taxon>
        <taxon>Agaricales</taxon>
        <taxon>Tricholomatineae</taxon>
        <taxon>Lyophyllaceae</taxon>
        <taxon>Hypsizygus</taxon>
    </lineage>
</organism>
<feature type="domain" description="Methyltransferase" evidence="1">
    <location>
        <begin position="85"/>
        <end position="238"/>
    </location>
</feature>
<dbReference type="InParanoid" id="A0A369JGN2"/>
<dbReference type="SUPFAM" id="SSF53335">
    <property type="entry name" value="S-adenosyl-L-methionine-dependent methyltransferases"/>
    <property type="match status" value="1"/>
</dbReference>
<dbReference type="OrthoDB" id="10258156at2759"/>
<gene>
    <name evidence="2" type="primary">Rrnad1</name>
    <name evidence="2" type="ORF">Hypma_000814</name>
</gene>
<dbReference type="STRING" id="39966.A0A369JGN2"/>
<dbReference type="Proteomes" id="UP000076154">
    <property type="component" value="Unassembled WGS sequence"/>
</dbReference>
<sequence>MESIHALLTDETIQSLLAAHPNNAALPDFVAPSSWDWWDDPPDWHTLLDATSSPLLASLRANVLPRDPIALDISIPQSAFGMSPKKHHEITRMTQYIANLASTRLPDVAKEHIHIIDVGAGQGYLTRALHEHFGSPTLALDNNDAQTYGALSRLGGSPSGICHKTIHITSATLVHAIDDWIPQPLTPDSPPIPVLLVALHACGSLTPDVLRAVLTVPPSHRWVPVAVVAVGCCYNLMHPPHDFPLSPRLPTIPLPPSSYHLAAQMPAHWSDSAKTLRLAALAIRKVVWRALLGRIFAGIVHDRSLIATAPAKGTGSTPAMRKLGRLPDAAYDSWDTFLGCASQRIGVDFLAARRERDAEDTLLRARARLENLHVRRCLLGPLIESYIVLDRVAWIREELAALDVADSGEVTCPRYVVETVNLFDQATGSARNIALVVGPPPPEKR</sequence>
<dbReference type="AlphaFoldDB" id="A0A369JGN2"/>
<evidence type="ECO:0000313" key="3">
    <source>
        <dbReference type="Proteomes" id="UP000076154"/>
    </source>
</evidence>
<dbReference type="EMBL" id="LUEZ02000107">
    <property type="protein sequence ID" value="RDB17976.1"/>
    <property type="molecule type" value="Genomic_DNA"/>
</dbReference>
<protein>
    <submittedName>
        <fullName evidence="2">Protein RRNAD1</fullName>
    </submittedName>
</protein>
<proteinExistence type="predicted"/>
<evidence type="ECO:0000259" key="1">
    <source>
        <dbReference type="Pfam" id="PF13679"/>
    </source>
</evidence>
<dbReference type="Pfam" id="PF13679">
    <property type="entry name" value="Methyltransf_32"/>
    <property type="match status" value="1"/>
</dbReference>